<feature type="compositionally biased region" description="Low complexity" evidence="1">
    <location>
        <begin position="221"/>
        <end position="232"/>
    </location>
</feature>
<dbReference type="SUPFAM" id="SSF56672">
    <property type="entry name" value="DNA/RNA polymerases"/>
    <property type="match status" value="1"/>
</dbReference>
<keyword evidence="3" id="KW-1185">Reference proteome</keyword>
<gene>
    <name evidence="2" type="ORF">SCF082_LOCUS43845</name>
</gene>
<dbReference type="Proteomes" id="UP001642464">
    <property type="component" value="Unassembled WGS sequence"/>
</dbReference>
<organism evidence="2 3">
    <name type="scientific">Durusdinium trenchii</name>
    <dbReference type="NCBI Taxonomy" id="1381693"/>
    <lineage>
        <taxon>Eukaryota</taxon>
        <taxon>Sar</taxon>
        <taxon>Alveolata</taxon>
        <taxon>Dinophyceae</taxon>
        <taxon>Suessiales</taxon>
        <taxon>Symbiodiniaceae</taxon>
        <taxon>Durusdinium</taxon>
    </lineage>
</organism>
<sequence length="1164" mass="128733">MLAVMNWHIDCLEKYLQVDIKIHKGSRNADTKSKLLPIVAPCTGVVHANWATKYAELRRAAGLSMPADRSQALLPAPMNEHATCWTSRHMESSEGSRFMRELLGAPRTADRRVSTHSLKSTAISWASKYGLTEYSRSVLARHTATVSTATAVYSRELLSPVLREFDTVLEGIRSGACKPACDEAAKEEQEVCQWSDAHFRPSPVCIDLEESASETTESDSEQSTSSSDSITEAEGEMHVSIFEHPVQTWYTNSFADSRAHFEARAREYGVPAELLTHLQNQGINTLGQLAFAFTRPGQEFDEGRFDTWLRSVNAGVALSIGATASVRRLHFEAEVIVTASLKAAVEAPTSESATPKAIPFAERSVRLAHIRAKLPGLHLEGPGEPSQTLLDEACHQFETRALKYIEPQKCTSLTACFKRRGFSNSLAIDKVRAKFTHASILQLDVTDFSVQQTIFAWIRKPEVKAVFLAPPFSTASPAGSDVSKPLRSIELPDGLPGLPPSDVIRVAQANVCYQFTADCMDLCTALGKPCMVEHPKFSFLWFVTAWVEAESICDIYYQSHQSCAYGGEQPHWTFIAKWTREAANLAKEEEELKRKMLEETGFADLGAVDELQLGADLTGEVPKTRLLPPKFVPALLTPDSLAMRAKLDRDRVLQVPGSGDSEIDQEVYDKTIDEVRCGWLRGPLAPEQVPAEAPISKRFGLRQKHKIRLIDNFSESGVNDCVTVCESPVLHTVDVAGALVTCWLEECAHSQRDATLFARAFDLSNAYRQVALSKEGRKFSHISVFNPALGHREIFQCLVLPFGAVRSVHSFLRIARALWHLGVVGCKLMWSSFYDDFITFAPKGLERSSELAAEALFKLTGWLFAESGRKCVPFSQTCEALGVIFDLSCSGSGLCRISNTEAHVAEISAALLDVISKGCMTRAEAQKLRGRMQFAEAQLFGRTAKRCVKVLSSFTEHRRSLLSAKEKAFLELFRAYLVSSRPRELRALNSSPTLIFTDACYESDARSWKCGLGGVMISSNRAQVEFFSLELSDEQREVLGERSKKQIIFEAETLAAVLAFSFWSAVIGNSRTVIFVDNEGSKFALLKGVSDNLCVDCLAMIFAEQEARLSLSPWLSRVPSHSNIADPPSRGDLEPLKFLKGVNASTRASLMLEVVLGRYLEMGE</sequence>
<comment type="caution">
    <text evidence="2">The sequence shown here is derived from an EMBL/GenBank/DDBJ whole genome shotgun (WGS) entry which is preliminary data.</text>
</comment>
<evidence type="ECO:0000313" key="2">
    <source>
        <dbReference type="EMBL" id="CAK9093198.1"/>
    </source>
</evidence>
<proteinExistence type="predicted"/>
<dbReference type="PANTHER" id="PTHR33050:SF7">
    <property type="entry name" value="RIBONUCLEASE H"/>
    <property type="match status" value="1"/>
</dbReference>
<dbReference type="PANTHER" id="PTHR33050">
    <property type="entry name" value="REVERSE TRANSCRIPTASE DOMAIN-CONTAINING PROTEIN"/>
    <property type="match status" value="1"/>
</dbReference>
<accession>A0ABP0QY23</accession>
<dbReference type="InterPro" id="IPR043502">
    <property type="entry name" value="DNA/RNA_pol_sf"/>
</dbReference>
<dbReference type="InterPro" id="IPR052055">
    <property type="entry name" value="Hepadnavirus_pol/RT"/>
</dbReference>
<feature type="region of interest" description="Disordered" evidence="1">
    <location>
        <begin position="210"/>
        <end position="233"/>
    </location>
</feature>
<evidence type="ECO:0000256" key="1">
    <source>
        <dbReference type="SAM" id="MobiDB-lite"/>
    </source>
</evidence>
<reference evidence="2 3" key="1">
    <citation type="submission" date="2024-02" db="EMBL/GenBank/DDBJ databases">
        <authorList>
            <person name="Chen Y."/>
            <person name="Shah S."/>
            <person name="Dougan E. K."/>
            <person name="Thang M."/>
            <person name="Chan C."/>
        </authorList>
    </citation>
    <scope>NUCLEOTIDE SEQUENCE [LARGE SCALE GENOMIC DNA]</scope>
</reference>
<protein>
    <submittedName>
        <fullName evidence="2">Uncharacterized protein</fullName>
    </submittedName>
</protein>
<feature type="compositionally biased region" description="Acidic residues" evidence="1">
    <location>
        <begin position="210"/>
        <end position="220"/>
    </location>
</feature>
<dbReference type="EMBL" id="CAXAMM010040440">
    <property type="protein sequence ID" value="CAK9093198.1"/>
    <property type="molecule type" value="Genomic_DNA"/>
</dbReference>
<evidence type="ECO:0000313" key="3">
    <source>
        <dbReference type="Proteomes" id="UP001642464"/>
    </source>
</evidence>
<name>A0ABP0QY23_9DINO</name>